<dbReference type="Gene3D" id="3.40.430.10">
    <property type="entry name" value="Dihydrofolate Reductase, subunit A"/>
    <property type="match status" value="1"/>
</dbReference>
<evidence type="ECO:0000259" key="8">
    <source>
        <dbReference type="PROSITE" id="PS51330"/>
    </source>
</evidence>
<dbReference type="RefSeq" id="WP_190617950.1">
    <property type="nucleotide sequence ID" value="NZ_CP061538.1"/>
</dbReference>
<evidence type="ECO:0000256" key="3">
    <source>
        <dbReference type="ARBA" id="ARBA00012856"/>
    </source>
</evidence>
<evidence type="ECO:0000313" key="9">
    <source>
        <dbReference type="EMBL" id="QNV40375.1"/>
    </source>
</evidence>
<name>A0A7H2BL29_9MICC</name>
<feature type="domain" description="DHFR" evidence="8">
    <location>
        <begin position="6"/>
        <end position="190"/>
    </location>
</feature>
<dbReference type="CDD" id="cd00209">
    <property type="entry name" value="DHFR"/>
    <property type="match status" value="1"/>
</dbReference>
<evidence type="ECO:0000256" key="6">
    <source>
        <dbReference type="ARBA" id="ARBA00023002"/>
    </source>
</evidence>
<evidence type="ECO:0000313" key="10">
    <source>
        <dbReference type="Proteomes" id="UP000516421"/>
    </source>
</evidence>
<evidence type="ECO:0000256" key="2">
    <source>
        <dbReference type="ARBA" id="ARBA00009539"/>
    </source>
</evidence>
<evidence type="ECO:0000256" key="4">
    <source>
        <dbReference type="ARBA" id="ARBA00022563"/>
    </source>
</evidence>
<dbReference type="PROSITE" id="PS51330">
    <property type="entry name" value="DHFR_2"/>
    <property type="match status" value="1"/>
</dbReference>
<dbReference type="EMBL" id="CP061538">
    <property type="protein sequence ID" value="QNV40375.1"/>
    <property type="molecule type" value="Genomic_DNA"/>
</dbReference>
<keyword evidence="10" id="KW-1185">Reference proteome</keyword>
<dbReference type="InterPro" id="IPR024072">
    <property type="entry name" value="DHFR-like_dom_sf"/>
</dbReference>
<evidence type="ECO:0000256" key="1">
    <source>
        <dbReference type="ARBA" id="ARBA00004903"/>
    </source>
</evidence>
<dbReference type="AlphaFoldDB" id="A0A7H2BL29"/>
<dbReference type="GO" id="GO:0006730">
    <property type="term" value="P:one-carbon metabolic process"/>
    <property type="evidence" value="ECO:0007669"/>
    <property type="project" value="UniProtKB-KW"/>
</dbReference>
<dbReference type="Pfam" id="PF00186">
    <property type="entry name" value="DHFR_1"/>
    <property type="match status" value="1"/>
</dbReference>
<dbReference type="PRINTS" id="PR00070">
    <property type="entry name" value="DHFR"/>
</dbReference>
<evidence type="ECO:0000256" key="5">
    <source>
        <dbReference type="ARBA" id="ARBA00022857"/>
    </source>
</evidence>
<gene>
    <name evidence="9" type="ORF">IDM48_02855</name>
</gene>
<accession>A0A7H2BL29</accession>
<dbReference type="PANTHER" id="PTHR48069:SF3">
    <property type="entry name" value="DIHYDROFOLATE REDUCTASE"/>
    <property type="match status" value="1"/>
</dbReference>
<keyword evidence="6" id="KW-0560">Oxidoreductase</keyword>
<dbReference type="GO" id="GO:0004146">
    <property type="term" value="F:dihydrofolate reductase activity"/>
    <property type="evidence" value="ECO:0007669"/>
    <property type="project" value="UniProtKB-EC"/>
</dbReference>
<dbReference type="PROSITE" id="PS00075">
    <property type="entry name" value="DHFR_1"/>
    <property type="match status" value="1"/>
</dbReference>
<dbReference type="KEGG" id="rama:IDM48_02855"/>
<dbReference type="GO" id="GO:0005829">
    <property type="term" value="C:cytosol"/>
    <property type="evidence" value="ECO:0007669"/>
    <property type="project" value="TreeGrafter"/>
</dbReference>
<dbReference type="InterPro" id="IPR001796">
    <property type="entry name" value="DHFR_dom"/>
</dbReference>
<protein>
    <recommendedName>
        <fullName evidence="3">dihydrofolate reductase</fullName>
        <ecNumber evidence="3">1.5.1.3</ecNumber>
    </recommendedName>
</protein>
<dbReference type="PANTHER" id="PTHR48069">
    <property type="entry name" value="DIHYDROFOLATE REDUCTASE"/>
    <property type="match status" value="1"/>
</dbReference>
<dbReference type="GO" id="GO:0046654">
    <property type="term" value="P:tetrahydrofolate biosynthetic process"/>
    <property type="evidence" value="ECO:0007669"/>
    <property type="project" value="UniProtKB-UniPathway"/>
</dbReference>
<dbReference type="GO" id="GO:0050661">
    <property type="term" value="F:NADP binding"/>
    <property type="evidence" value="ECO:0007669"/>
    <property type="project" value="InterPro"/>
</dbReference>
<keyword evidence="4" id="KW-0554">One-carbon metabolism</keyword>
<dbReference type="EC" id="1.5.1.3" evidence="3"/>
<dbReference type="GO" id="GO:0046655">
    <property type="term" value="P:folic acid metabolic process"/>
    <property type="evidence" value="ECO:0007669"/>
    <property type="project" value="TreeGrafter"/>
</dbReference>
<dbReference type="InterPro" id="IPR017925">
    <property type="entry name" value="DHFR_CS"/>
</dbReference>
<organism evidence="9 10">
    <name type="scientific">Rothia amarae</name>
    <dbReference type="NCBI Taxonomy" id="169480"/>
    <lineage>
        <taxon>Bacteria</taxon>
        <taxon>Bacillati</taxon>
        <taxon>Actinomycetota</taxon>
        <taxon>Actinomycetes</taxon>
        <taxon>Micrococcales</taxon>
        <taxon>Micrococcaceae</taxon>
        <taxon>Rothia</taxon>
    </lineage>
</organism>
<sequence>MSDLPVLGAVWAQSLNAVIGRDGGMPWYAPEDLAHFKEVTLGSPVIMGRKTWESFPEQYRPLPDRENFVVTSRVDCPVAADGALWVPSFDVALRLACEGAEKVWLIGGSSLFSAVIDRHDLDGVQDSAITVVERTVFEGVVEGDSNAPDLDAQWLLDSATDYKTSDRGWILPHSDGEKKPLSFRFERWTRGS</sequence>
<comment type="similarity">
    <text evidence="2 7">Belongs to the dihydrofolate reductase family.</text>
</comment>
<proteinExistence type="inferred from homology"/>
<dbReference type="Proteomes" id="UP000516421">
    <property type="component" value="Chromosome"/>
</dbReference>
<evidence type="ECO:0000256" key="7">
    <source>
        <dbReference type="RuleBase" id="RU004474"/>
    </source>
</evidence>
<dbReference type="SUPFAM" id="SSF53597">
    <property type="entry name" value="Dihydrofolate reductase-like"/>
    <property type="match status" value="1"/>
</dbReference>
<dbReference type="InterPro" id="IPR012259">
    <property type="entry name" value="DHFR"/>
</dbReference>
<keyword evidence="5" id="KW-0521">NADP</keyword>
<reference evidence="9 10" key="1">
    <citation type="submission" date="2020-09" db="EMBL/GenBank/DDBJ databases">
        <title>Investigation of environmental microbe.</title>
        <authorList>
            <person name="Ou Y."/>
            <person name="Kang Q."/>
        </authorList>
    </citation>
    <scope>NUCLEOTIDE SEQUENCE [LARGE SCALE GENOMIC DNA]</scope>
    <source>
        <strain evidence="9 10">KJZ-9</strain>
    </source>
</reference>
<comment type="pathway">
    <text evidence="1">Cofactor biosynthesis; tetrahydrofolate biosynthesis; 5,6,7,8-tetrahydrofolate from 7,8-dihydrofolate: step 1/1.</text>
</comment>
<dbReference type="GO" id="GO:0046452">
    <property type="term" value="P:dihydrofolate metabolic process"/>
    <property type="evidence" value="ECO:0007669"/>
    <property type="project" value="TreeGrafter"/>
</dbReference>
<dbReference type="UniPathway" id="UPA00077">
    <property type="reaction ID" value="UER00158"/>
</dbReference>